<dbReference type="Gene3D" id="1.10.150.20">
    <property type="entry name" value="5' to 3' exonuclease, C-terminal subdomain"/>
    <property type="match status" value="1"/>
</dbReference>
<name>A0A485AHL9_RAOPL</name>
<dbReference type="InterPro" id="IPR004791">
    <property type="entry name" value="UvrC"/>
</dbReference>
<dbReference type="Proteomes" id="UP000345637">
    <property type="component" value="Unassembled WGS sequence"/>
</dbReference>
<evidence type="ECO:0000313" key="4">
    <source>
        <dbReference type="Proteomes" id="UP000345637"/>
    </source>
</evidence>
<dbReference type="Gene3D" id="3.30.420.340">
    <property type="entry name" value="UvrC, RNAse H endonuclease domain"/>
    <property type="match status" value="1"/>
</dbReference>
<dbReference type="GO" id="GO:0009432">
    <property type="term" value="P:SOS response"/>
    <property type="evidence" value="ECO:0007669"/>
    <property type="project" value="UniProtKB-KW"/>
</dbReference>
<dbReference type="InterPro" id="IPR001162">
    <property type="entry name" value="UvrC_RNase_H_dom"/>
</dbReference>
<protein>
    <submittedName>
        <fullName evidence="3">Excinuclease ABC subunit C</fullName>
    </submittedName>
</protein>
<dbReference type="SUPFAM" id="SSF47781">
    <property type="entry name" value="RuvA domain 2-like"/>
    <property type="match status" value="1"/>
</dbReference>
<dbReference type="PROSITE" id="PS50165">
    <property type="entry name" value="UVRC"/>
    <property type="match status" value="1"/>
</dbReference>
<dbReference type="FunFam" id="1.10.150.20:FF:000005">
    <property type="entry name" value="UvrABC system protein C"/>
    <property type="match status" value="1"/>
</dbReference>
<evidence type="ECO:0000259" key="2">
    <source>
        <dbReference type="PROSITE" id="PS50165"/>
    </source>
</evidence>
<dbReference type="EMBL" id="CAADJE010000012">
    <property type="protein sequence ID" value="VFS58618.1"/>
    <property type="molecule type" value="Genomic_DNA"/>
</dbReference>
<dbReference type="InterPro" id="IPR050066">
    <property type="entry name" value="UvrABC_protein_C"/>
</dbReference>
<dbReference type="GO" id="GO:0009381">
    <property type="term" value="F:excinuclease ABC activity"/>
    <property type="evidence" value="ECO:0007669"/>
    <property type="project" value="InterPro"/>
</dbReference>
<dbReference type="NCBIfam" id="TIGR00194">
    <property type="entry name" value="uvrC"/>
    <property type="match status" value="1"/>
</dbReference>
<dbReference type="SMART" id="SM00278">
    <property type="entry name" value="HhH1"/>
    <property type="match status" value="2"/>
</dbReference>
<accession>A0A485AHL9</accession>
<dbReference type="PANTHER" id="PTHR30562">
    <property type="entry name" value="UVRC/OXIDOREDUCTASE"/>
    <property type="match status" value="1"/>
</dbReference>
<reference evidence="3 4" key="1">
    <citation type="submission" date="2019-03" db="EMBL/GenBank/DDBJ databases">
        <authorList>
            <consortium name="Pathogen Informatics"/>
        </authorList>
    </citation>
    <scope>NUCLEOTIDE SEQUENCE [LARGE SCALE GENOMIC DNA]</scope>
    <source>
        <strain evidence="3 4">NCTC12998</strain>
    </source>
</reference>
<gene>
    <name evidence="3" type="primary">uvrC_1</name>
    <name evidence="3" type="ORF">NCTC12998_00847</name>
</gene>
<dbReference type="AlphaFoldDB" id="A0A485AHL9"/>
<keyword evidence="1" id="KW-0742">SOS response</keyword>
<evidence type="ECO:0000313" key="3">
    <source>
        <dbReference type="EMBL" id="VFS58618.1"/>
    </source>
</evidence>
<dbReference type="InterPro" id="IPR010994">
    <property type="entry name" value="RuvA_2-like"/>
</dbReference>
<proteinExistence type="predicted"/>
<feature type="domain" description="UvrC family homology region profile" evidence="2">
    <location>
        <begin position="3"/>
        <end position="220"/>
    </location>
</feature>
<dbReference type="PANTHER" id="PTHR30562:SF1">
    <property type="entry name" value="UVRABC SYSTEM PROTEIN C"/>
    <property type="match status" value="1"/>
</dbReference>
<evidence type="ECO:0000256" key="1">
    <source>
        <dbReference type="ARBA" id="ARBA00023236"/>
    </source>
</evidence>
<sequence length="351" mass="38660">MRGMACVHVLFIRQGKVLGSRSYFPKVPGGTELGEVVETFVGQFYLQGSQMRTLPGEILLDFNLGDKTLLADSLSELAGRRVNVQTKPRGDRARYLKLARTNAATALTTKLSQQSTIHQRLQALATVLKLPAVKRMECFDISHTMGEQTVASCVVFDSNGPLRAEYRRYNITGITPGDDYAAMNQVLRRRYGKAIEENKIPDVILIDGGKGQLGQAKSVFAGLDVPWDKQHPLLLGVAKGSDRKAGLERYSSNQKVRGLTCRLIRLRCTLFSIFAMNPTIMPLPGIVKSGQKLKSTSSLETIEGVGPKRRQMLLKYMGGLQGLQQASVEEIAKVPGISHGLAEKIFYSLKH</sequence>
<dbReference type="InterPro" id="IPR003583">
    <property type="entry name" value="Hlx-hairpin-Hlx_DNA-bd_motif"/>
</dbReference>
<dbReference type="Pfam" id="PF14520">
    <property type="entry name" value="HHH_5"/>
    <property type="match status" value="1"/>
</dbReference>
<dbReference type="GO" id="GO:0009380">
    <property type="term" value="C:excinuclease repair complex"/>
    <property type="evidence" value="ECO:0007669"/>
    <property type="project" value="InterPro"/>
</dbReference>
<dbReference type="FunFam" id="3.30.420.340:FF:000001">
    <property type="entry name" value="UvrABC system protein C"/>
    <property type="match status" value="1"/>
</dbReference>
<dbReference type="GO" id="GO:0006289">
    <property type="term" value="P:nucleotide-excision repair"/>
    <property type="evidence" value="ECO:0007669"/>
    <property type="project" value="InterPro"/>
</dbReference>
<dbReference type="Pfam" id="PF22920">
    <property type="entry name" value="UvrC_RNaseH"/>
    <property type="match status" value="1"/>
</dbReference>
<dbReference type="InterPro" id="IPR038476">
    <property type="entry name" value="UvrC_RNase_H_dom_sf"/>
</dbReference>
<dbReference type="Pfam" id="PF08459">
    <property type="entry name" value="UvrC_RNaseH_dom"/>
    <property type="match status" value="1"/>
</dbReference>
<dbReference type="GO" id="GO:0003677">
    <property type="term" value="F:DNA binding"/>
    <property type="evidence" value="ECO:0007669"/>
    <property type="project" value="InterPro"/>
</dbReference>
<keyword evidence="1" id="KW-0227">DNA damage</keyword>
<organism evidence="3 4">
    <name type="scientific">Raoultella planticola</name>
    <name type="common">Klebsiella planticola</name>
    <dbReference type="NCBI Taxonomy" id="575"/>
    <lineage>
        <taxon>Bacteria</taxon>
        <taxon>Pseudomonadati</taxon>
        <taxon>Pseudomonadota</taxon>
        <taxon>Gammaproteobacteria</taxon>
        <taxon>Enterobacterales</taxon>
        <taxon>Enterobacteriaceae</taxon>
        <taxon>Klebsiella/Raoultella group</taxon>
        <taxon>Raoultella</taxon>
    </lineage>
</organism>